<protein>
    <recommendedName>
        <fullName evidence="4">Small CPxCG-related zinc finger protein</fullName>
    </recommendedName>
</protein>
<dbReference type="KEGG" id="hlc:CHINAEXTREME11560"/>
<reference evidence="2 3" key="1">
    <citation type="journal article" date="2011" name="J. Bacteriol.">
        <title>Genome sequence of Halobiforma lacisalsi AJ5, an extremely halophilic archaeon which harbors a bop gene.</title>
        <authorList>
            <person name="Jiang X."/>
            <person name="Wang S."/>
            <person name="Cheng H."/>
            <person name="Huo Y."/>
            <person name="Zhang X."/>
            <person name="Zhu X."/>
            <person name="Han X."/>
            <person name="Ni P."/>
            <person name="Wu M."/>
        </authorList>
    </citation>
    <scope>NUCLEOTIDE SEQUENCE [LARGE SCALE GENOMIC DNA]</scope>
    <source>
        <strain evidence="2 3">AJ5</strain>
    </source>
</reference>
<evidence type="ECO:0008006" key="4">
    <source>
        <dbReference type="Google" id="ProtNLM"/>
    </source>
</evidence>
<gene>
    <name evidence="2" type="ORF">CHINAEXTREME_11560</name>
</gene>
<accession>A0A1P8LRH7</accession>
<organism evidence="2 3">
    <name type="scientific">Natronobacterium lacisalsi AJ5</name>
    <dbReference type="NCBI Taxonomy" id="358396"/>
    <lineage>
        <taxon>Archaea</taxon>
        <taxon>Methanobacteriati</taxon>
        <taxon>Methanobacteriota</taxon>
        <taxon>Stenosarchaea group</taxon>
        <taxon>Halobacteria</taxon>
        <taxon>Halobacteriales</taxon>
        <taxon>Natrialbaceae</taxon>
        <taxon>Natronobacterium</taxon>
    </lineage>
</organism>
<evidence type="ECO:0000313" key="3">
    <source>
        <dbReference type="Proteomes" id="UP000186547"/>
    </source>
</evidence>
<name>A0A1P8LRH7_NATLA</name>
<proteinExistence type="predicted"/>
<evidence type="ECO:0000313" key="2">
    <source>
        <dbReference type="EMBL" id="APW98382.1"/>
    </source>
</evidence>
<dbReference type="EMBL" id="CP019285">
    <property type="protein sequence ID" value="APW98382.1"/>
    <property type="molecule type" value="Genomic_DNA"/>
</dbReference>
<feature type="region of interest" description="Disordered" evidence="1">
    <location>
        <begin position="39"/>
        <end position="61"/>
    </location>
</feature>
<dbReference type="AlphaFoldDB" id="A0A1P8LRH7"/>
<dbReference type="SUPFAM" id="SSF57802">
    <property type="entry name" value="Rubredoxin-like"/>
    <property type="match status" value="1"/>
</dbReference>
<evidence type="ECO:0000256" key="1">
    <source>
        <dbReference type="SAM" id="MobiDB-lite"/>
    </source>
</evidence>
<feature type="compositionally biased region" description="Polar residues" evidence="1">
    <location>
        <begin position="43"/>
        <end position="61"/>
    </location>
</feature>
<sequence length="61" mass="6956">MLFEDMNRLRGRKTQKEAVYDCRWCGATVDRDIETCPACGAEGTSTESPRTHQRNTTRSSM</sequence>
<dbReference type="Proteomes" id="UP000186547">
    <property type="component" value="Chromosome"/>
</dbReference>